<proteinExistence type="predicted"/>
<comment type="caution">
    <text evidence="3">The sequence shown here is derived from an EMBL/GenBank/DDBJ whole genome shotgun (WGS) entry which is preliminary data.</text>
</comment>
<feature type="compositionally biased region" description="Low complexity" evidence="1">
    <location>
        <begin position="1"/>
        <end position="20"/>
    </location>
</feature>
<keyword evidence="2" id="KW-0812">Transmembrane</keyword>
<feature type="compositionally biased region" description="Acidic residues" evidence="1">
    <location>
        <begin position="412"/>
        <end position="421"/>
    </location>
</feature>
<name>A0A1Y2CCD0_9FUNG</name>
<gene>
    <name evidence="3" type="ORF">BCR33DRAFT_850222</name>
</gene>
<keyword evidence="4" id="KW-1185">Reference proteome</keyword>
<evidence type="ECO:0000256" key="2">
    <source>
        <dbReference type="SAM" id="Phobius"/>
    </source>
</evidence>
<protein>
    <submittedName>
        <fullName evidence="3">Uncharacterized protein</fullName>
    </submittedName>
</protein>
<dbReference type="OrthoDB" id="2158060at2759"/>
<feature type="compositionally biased region" description="Low complexity" evidence="1">
    <location>
        <begin position="31"/>
        <end position="40"/>
    </location>
</feature>
<dbReference type="EMBL" id="MCGO01000021">
    <property type="protein sequence ID" value="ORY44692.1"/>
    <property type="molecule type" value="Genomic_DNA"/>
</dbReference>
<accession>A0A1Y2CCD0</accession>
<organism evidence="3 4">
    <name type="scientific">Rhizoclosmatium globosum</name>
    <dbReference type="NCBI Taxonomy" id="329046"/>
    <lineage>
        <taxon>Eukaryota</taxon>
        <taxon>Fungi</taxon>
        <taxon>Fungi incertae sedis</taxon>
        <taxon>Chytridiomycota</taxon>
        <taxon>Chytridiomycota incertae sedis</taxon>
        <taxon>Chytridiomycetes</taxon>
        <taxon>Chytridiales</taxon>
        <taxon>Chytriomycetaceae</taxon>
        <taxon>Rhizoclosmatium</taxon>
    </lineage>
</organism>
<keyword evidence="2" id="KW-0472">Membrane</keyword>
<evidence type="ECO:0000256" key="1">
    <source>
        <dbReference type="SAM" id="MobiDB-lite"/>
    </source>
</evidence>
<reference evidence="3 4" key="1">
    <citation type="submission" date="2016-07" db="EMBL/GenBank/DDBJ databases">
        <title>Pervasive Adenine N6-methylation of Active Genes in Fungi.</title>
        <authorList>
            <consortium name="DOE Joint Genome Institute"/>
            <person name="Mondo S.J."/>
            <person name="Dannebaum R.O."/>
            <person name="Kuo R.C."/>
            <person name="Labutti K."/>
            <person name="Haridas S."/>
            <person name="Kuo A."/>
            <person name="Salamov A."/>
            <person name="Ahrendt S.R."/>
            <person name="Lipzen A."/>
            <person name="Sullivan W."/>
            <person name="Andreopoulos W.B."/>
            <person name="Clum A."/>
            <person name="Lindquist E."/>
            <person name="Daum C."/>
            <person name="Ramamoorthy G.K."/>
            <person name="Gryganskyi A."/>
            <person name="Culley D."/>
            <person name="Magnuson J.K."/>
            <person name="James T.Y."/>
            <person name="O'Malley M.A."/>
            <person name="Stajich J.E."/>
            <person name="Spatafora J.W."/>
            <person name="Visel A."/>
            <person name="Grigoriev I.V."/>
        </authorList>
    </citation>
    <scope>NUCLEOTIDE SEQUENCE [LARGE SCALE GENOMIC DNA]</scope>
    <source>
        <strain evidence="3 4">JEL800</strain>
    </source>
</reference>
<evidence type="ECO:0000313" key="4">
    <source>
        <dbReference type="Proteomes" id="UP000193642"/>
    </source>
</evidence>
<feature type="region of interest" description="Disordered" evidence="1">
    <location>
        <begin position="384"/>
        <end position="432"/>
    </location>
</feature>
<feature type="transmembrane region" description="Helical" evidence="2">
    <location>
        <begin position="57"/>
        <end position="83"/>
    </location>
</feature>
<dbReference type="Proteomes" id="UP000193642">
    <property type="component" value="Unassembled WGS sequence"/>
</dbReference>
<sequence length="432" mass="47611">MATSTGNYSSGSTSTGTSSSSHRRDARGGHSNNNNNNNSNDPLVYAQQLVRDRVRTFYYSSPLSTCLLGTGLCLGLAGLTGLVPLRAASFHPRLAFAPAWQLHRIPLSVAVLGRSLPQFVGSVVSIVTWHAQLEALVCGTGDTVKDGRIVKRGSNNRSRKTIYEWLVSKNPFLKIQLALLVATTALELLLYSDPKDPLSAVYLSGSSVLSQTQKAVLVFPYSLFPIFDAAIRWTWAFMELEKDTLIFGVVPVRPIYVPLVTTLMGGGSFTSLLKGFIVSATVSTALKLRRGGADLARRDTDDTDLDLDDPPELVYEFLRDFGIGWYRWTKAVIKKLLNIRVFNVNDAATFFDVTVLPAIGPFVAEARDALVKVANEIVVAGDDGAAPQSSQRRQYQQQQQQQQQQRRRREDLDMENVEGEEFMGSGYSLKPR</sequence>
<feature type="compositionally biased region" description="Low complexity" evidence="1">
    <location>
        <begin position="388"/>
        <end position="404"/>
    </location>
</feature>
<dbReference type="AlphaFoldDB" id="A0A1Y2CCD0"/>
<keyword evidence="2" id="KW-1133">Transmembrane helix</keyword>
<feature type="region of interest" description="Disordered" evidence="1">
    <location>
        <begin position="1"/>
        <end position="41"/>
    </location>
</feature>
<evidence type="ECO:0000313" key="3">
    <source>
        <dbReference type="EMBL" id="ORY44692.1"/>
    </source>
</evidence>
<dbReference type="STRING" id="329046.A0A1Y2CCD0"/>